<comment type="caution">
    <text evidence="2">The sequence shown here is derived from an EMBL/GenBank/DDBJ whole genome shotgun (WGS) entry which is preliminary data.</text>
</comment>
<dbReference type="Gene3D" id="3.40.50.11350">
    <property type="match status" value="1"/>
</dbReference>
<feature type="chain" id="PRO_5015987699" description="O-fucosyltransferase family protein" evidence="1">
    <location>
        <begin position="30"/>
        <end position="359"/>
    </location>
</feature>
<gene>
    <name evidence="2" type="ORF">BWQ96_05796</name>
</gene>
<keyword evidence="3" id="KW-1185">Reference proteome</keyword>
<organism evidence="2 3">
    <name type="scientific">Gracilariopsis chorda</name>
    <dbReference type="NCBI Taxonomy" id="448386"/>
    <lineage>
        <taxon>Eukaryota</taxon>
        <taxon>Rhodophyta</taxon>
        <taxon>Florideophyceae</taxon>
        <taxon>Rhodymeniophycidae</taxon>
        <taxon>Gracilariales</taxon>
        <taxon>Gracilariaceae</taxon>
        <taxon>Gracilariopsis</taxon>
    </lineage>
</organism>
<dbReference type="EMBL" id="NBIV01000090">
    <property type="protein sequence ID" value="PXF44468.1"/>
    <property type="molecule type" value="Genomic_DNA"/>
</dbReference>
<evidence type="ECO:0000256" key="1">
    <source>
        <dbReference type="SAM" id="SignalP"/>
    </source>
</evidence>
<dbReference type="AlphaFoldDB" id="A0A2V3IQT8"/>
<sequence>MSACAGLGDRVRGIQFALLLAVATQRVFLLDWPSDPFPIHIASRPSQIDWTMPAHMSRREAHLFLSWYSCWKSLPCAVPKNHRFPSLSYLPMQTKHSLVSGLLSFETPPTVNILRHDLRAIWRPYKVIRIAERLGYTAVQALLDNQRLQPYLGELSQYSKRDVKRLLTQMIFYPSESVSERMHRFGLQQAPYVGVHVRSGEDFGESDHRFDLVKSNLTTASLQILRCVTSAFQNNTLPLNSTSDRVLDMYVASDSKTLKVLMAQHAKRFNVRVHSLSSTAMHLAVNRREGVRSVEGWREMFRNVFVDLFMLSKSVALFTTGSGFSDAAWSLSENTPFFRIELDKRNPDANCNLKRIYER</sequence>
<protein>
    <recommendedName>
        <fullName evidence="4">O-fucosyltransferase family protein</fullName>
    </recommendedName>
</protein>
<reference evidence="2 3" key="1">
    <citation type="journal article" date="2018" name="Mol. Biol. Evol.">
        <title>Analysis of the draft genome of the red seaweed Gracilariopsis chorda provides insights into genome size evolution in Rhodophyta.</title>
        <authorList>
            <person name="Lee J."/>
            <person name="Yang E.C."/>
            <person name="Graf L."/>
            <person name="Yang J.H."/>
            <person name="Qiu H."/>
            <person name="Zel Zion U."/>
            <person name="Chan C.X."/>
            <person name="Stephens T.G."/>
            <person name="Weber A.P.M."/>
            <person name="Boo G.H."/>
            <person name="Boo S.M."/>
            <person name="Kim K.M."/>
            <person name="Shin Y."/>
            <person name="Jung M."/>
            <person name="Lee S.J."/>
            <person name="Yim H.S."/>
            <person name="Lee J.H."/>
            <person name="Bhattacharya D."/>
            <person name="Yoon H.S."/>
        </authorList>
    </citation>
    <scope>NUCLEOTIDE SEQUENCE [LARGE SCALE GENOMIC DNA]</scope>
    <source>
        <strain evidence="2 3">SKKU-2015</strain>
        <tissue evidence="2">Whole body</tissue>
    </source>
</reference>
<name>A0A2V3IQT8_9FLOR</name>
<evidence type="ECO:0000313" key="3">
    <source>
        <dbReference type="Proteomes" id="UP000247409"/>
    </source>
</evidence>
<dbReference type="Proteomes" id="UP000247409">
    <property type="component" value="Unassembled WGS sequence"/>
</dbReference>
<keyword evidence="1" id="KW-0732">Signal</keyword>
<feature type="signal peptide" evidence="1">
    <location>
        <begin position="1"/>
        <end position="29"/>
    </location>
</feature>
<proteinExistence type="predicted"/>
<accession>A0A2V3IQT8</accession>
<dbReference type="OrthoDB" id="524569at2759"/>
<evidence type="ECO:0000313" key="2">
    <source>
        <dbReference type="EMBL" id="PXF44468.1"/>
    </source>
</evidence>
<evidence type="ECO:0008006" key="4">
    <source>
        <dbReference type="Google" id="ProtNLM"/>
    </source>
</evidence>